<evidence type="ECO:0000256" key="1">
    <source>
        <dbReference type="SAM" id="Coils"/>
    </source>
</evidence>
<sequence length="411" mass="49218">MQENNEQIEDLGKETLIVQLKEKIKENKTITKKLDRLSEKYVQTYKEYKLLAKDRESLFQAIQYSLSEKQYNFEQKPLGQFDTNHIIELFKQKDEDKSKALTNLIKETNNEKFLLEEKYRQMIEKQGLNSDQKTQQLIKQLKQQINDLDNNNTRLAKEIIELNDIIQIKNGQIQQLNQLEEDYANLKTQLMVQELQQQQPDLQLKINSSDLMNQSLKMKQQVDKLLEEIQKLNLKIKELEQEKAISQFNQKQQIRENQKIKSIESKTIHNYDELNPFEQENMLQQQQELIQIAQNYQKQTQTDFIYQTKEEQCSNNANFEYLKNVVYKYFLYQETRNYKEASILMNAIMTILKMSNDERRKIEQARERGFLKSAKNLISDSFTCLKQPQLNDMNFERPNSRIELMNKHMLN</sequence>
<dbReference type="EMBL" id="CAJJDN010000030">
    <property type="protein sequence ID" value="CAD8073245.1"/>
    <property type="molecule type" value="Genomic_DNA"/>
</dbReference>
<organism evidence="3 4">
    <name type="scientific">Paramecium sonneborni</name>
    <dbReference type="NCBI Taxonomy" id="65129"/>
    <lineage>
        <taxon>Eukaryota</taxon>
        <taxon>Sar</taxon>
        <taxon>Alveolata</taxon>
        <taxon>Ciliophora</taxon>
        <taxon>Intramacronucleata</taxon>
        <taxon>Oligohymenophorea</taxon>
        <taxon>Peniculida</taxon>
        <taxon>Parameciidae</taxon>
        <taxon>Paramecium</taxon>
    </lineage>
</organism>
<evidence type="ECO:0000259" key="2">
    <source>
        <dbReference type="PROSITE" id="PS50913"/>
    </source>
</evidence>
<dbReference type="SMART" id="SM00755">
    <property type="entry name" value="Grip"/>
    <property type="match status" value="1"/>
</dbReference>
<comment type="caution">
    <text evidence="3">The sequence shown here is derived from an EMBL/GenBank/DDBJ whole genome shotgun (WGS) entry which is preliminary data.</text>
</comment>
<accession>A0A8S1M6D0</accession>
<dbReference type="PROSITE" id="PS50913">
    <property type="entry name" value="GRIP"/>
    <property type="match status" value="1"/>
</dbReference>
<evidence type="ECO:0000313" key="4">
    <source>
        <dbReference type="Proteomes" id="UP000692954"/>
    </source>
</evidence>
<evidence type="ECO:0000313" key="3">
    <source>
        <dbReference type="EMBL" id="CAD8073245.1"/>
    </source>
</evidence>
<dbReference type="InterPro" id="IPR000237">
    <property type="entry name" value="GRIP_dom"/>
</dbReference>
<gene>
    <name evidence="3" type="ORF">PSON_ATCC_30995.1.T0300199</name>
</gene>
<feature type="coiled-coil region" evidence="1">
    <location>
        <begin position="91"/>
        <end position="249"/>
    </location>
</feature>
<keyword evidence="4" id="KW-1185">Reference proteome</keyword>
<name>A0A8S1M6D0_9CILI</name>
<feature type="domain" description="GRIP" evidence="2">
    <location>
        <begin position="312"/>
        <end position="365"/>
    </location>
</feature>
<dbReference type="Proteomes" id="UP000692954">
    <property type="component" value="Unassembled WGS sequence"/>
</dbReference>
<dbReference type="Pfam" id="PF01465">
    <property type="entry name" value="GRIP"/>
    <property type="match status" value="1"/>
</dbReference>
<keyword evidence="1" id="KW-0175">Coiled coil</keyword>
<dbReference type="OrthoDB" id="301591at2759"/>
<proteinExistence type="predicted"/>
<protein>
    <recommendedName>
        <fullName evidence="2">GRIP domain-containing protein</fullName>
    </recommendedName>
</protein>
<dbReference type="AlphaFoldDB" id="A0A8S1M6D0"/>
<reference evidence="3" key="1">
    <citation type="submission" date="2021-01" db="EMBL/GenBank/DDBJ databases">
        <authorList>
            <consortium name="Genoscope - CEA"/>
            <person name="William W."/>
        </authorList>
    </citation>
    <scope>NUCLEOTIDE SEQUENCE</scope>
</reference>